<reference evidence="2" key="1">
    <citation type="journal article" date="2019" name="Int. J. Syst. Evol. Microbiol.">
        <title>The Global Catalogue of Microorganisms (GCM) 10K type strain sequencing project: providing services to taxonomists for standard genome sequencing and annotation.</title>
        <authorList>
            <consortium name="The Broad Institute Genomics Platform"/>
            <consortium name="The Broad Institute Genome Sequencing Center for Infectious Disease"/>
            <person name="Wu L."/>
            <person name="Ma J."/>
        </authorList>
    </citation>
    <scope>NUCLEOTIDE SEQUENCE [LARGE SCALE GENOMIC DNA]</scope>
    <source>
        <strain evidence="2">CGMCC 1.15774</strain>
    </source>
</reference>
<name>A0ABV8PIV6_9FLAO</name>
<dbReference type="Proteomes" id="UP001595841">
    <property type="component" value="Unassembled WGS sequence"/>
</dbReference>
<evidence type="ECO:0000313" key="2">
    <source>
        <dbReference type="Proteomes" id="UP001595841"/>
    </source>
</evidence>
<gene>
    <name evidence="1" type="ORF">ACFOWS_03100</name>
</gene>
<proteinExistence type="predicted"/>
<dbReference type="EMBL" id="JBHSCL010000003">
    <property type="protein sequence ID" value="MFC4219100.1"/>
    <property type="molecule type" value="Genomic_DNA"/>
</dbReference>
<comment type="caution">
    <text evidence="1">The sequence shown here is derived from an EMBL/GenBank/DDBJ whole genome shotgun (WGS) entry which is preliminary data.</text>
</comment>
<keyword evidence="2" id="KW-1185">Reference proteome</keyword>
<evidence type="ECO:0000313" key="1">
    <source>
        <dbReference type="EMBL" id="MFC4219100.1"/>
    </source>
</evidence>
<organism evidence="1 2">
    <name type="scientific">Flagellimonas marina</name>
    <dbReference type="NCBI Taxonomy" id="1775168"/>
    <lineage>
        <taxon>Bacteria</taxon>
        <taxon>Pseudomonadati</taxon>
        <taxon>Bacteroidota</taxon>
        <taxon>Flavobacteriia</taxon>
        <taxon>Flavobacteriales</taxon>
        <taxon>Flavobacteriaceae</taxon>
        <taxon>Flagellimonas</taxon>
    </lineage>
</organism>
<accession>A0ABV8PIV6</accession>
<protein>
    <submittedName>
        <fullName evidence="1">Uncharacterized protein</fullName>
    </submittedName>
</protein>
<dbReference type="RefSeq" id="WP_379762493.1">
    <property type="nucleotide sequence ID" value="NZ_JBHSCL010000003.1"/>
</dbReference>
<sequence>MFGLLVTINLKMIKFLILFVVLTNNLISAQEKDSLLNEIRRNYSEIRAQLDSYETTKIEIRGQSAEGGQATAYYSVTEIKLIEVVLLGESGKKHIEYYFNDGELIFAFEQNFTYNRPVYKNENIDKENEKNEVFDYKKTIIKEDRYYFENEKLFLWLDNNKLEQDLTIESRFCLENRIIAHCYKLMHKLEP</sequence>